<evidence type="ECO:0000313" key="2">
    <source>
        <dbReference type="Proteomes" id="UP000266723"/>
    </source>
</evidence>
<keyword evidence="2" id="KW-1185">Reference proteome</keyword>
<comment type="caution">
    <text evidence="1">The sequence shown here is derived from an EMBL/GenBank/DDBJ whole genome shotgun (WGS) entry which is preliminary data.</text>
</comment>
<reference evidence="1 2" key="1">
    <citation type="journal article" date="2020" name="BMC Genomics">
        <title>Intraspecific diversification of the crop wild relative Brassica cretica Lam. using demographic model selection.</title>
        <authorList>
            <person name="Kioukis A."/>
            <person name="Michalopoulou V.A."/>
            <person name="Briers L."/>
            <person name="Pirintsos S."/>
            <person name="Studholme D.J."/>
            <person name="Pavlidis P."/>
            <person name="Sarris P.F."/>
        </authorList>
    </citation>
    <scope>NUCLEOTIDE SEQUENCE [LARGE SCALE GENOMIC DNA]</scope>
    <source>
        <strain evidence="2">cv. PFS-1207/04</strain>
    </source>
</reference>
<sequence>MGLKSAGTKSRISRLDINRWYRIIIFNRRGFSSVSIDDTGCASNDCFFFVSTSNGQLG</sequence>
<gene>
    <name evidence="1" type="ORF">DY000_02033090</name>
</gene>
<organism evidence="1 2">
    <name type="scientific">Brassica cretica</name>
    <name type="common">Mustard</name>
    <dbReference type="NCBI Taxonomy" id="69181"/>
    <lineage>
        <taxon>Eukaryota</taxon>
        <taxon>Viridiplantae</taxon>
        <taxon>Streptophyta</taxon>
        <taxon>Embryophyta</taxon>
        <taxon>Tracheophyta</taxon>
        <taxon>Spermatophyta</taxon>
        <taxon>Magnoliopsida</taxon>
        <taxon>eudicotyledons</taxon>
        <taxon>Gunneridae</taxon>
        <taxon>Pentapetalae</taxon>
        <taxon>rosids</taxon>
        <taxon>malvids</taxon>
        <taxon>Brassicales</taxon>
        <taxon>Brassicaceae</taxon>
        <taxon>Brassiceae</taxon>
        <taxon>Brassica</taxon>
    </lineage>
</organism>
<proteinExistence type="predicted"/>
<protein>
    <submittedName>
        <fullName evidence="1">Uncharacterized protein</fullName>
    </submittedName>
</protein>
<accession>A0ABQ7DSX1</accession>
<dbReference type="EMBL" id="QGKV02000649">
    <property type="protein sequence ID" value="KAF3580967.1"/>
    <property type="molecule type" value="Genomic_DNA"/>
</dbReference>
<evidence type="ECO:0000313" key="1">
    <source>
        <dbReference type="EMBL" id="KAF3580967.1"/>
    </source>
</evidence>
<dbReference type="Proteomes" id="UP000266723">
    <property type="component" value="Unassembled WGS sequence"/>
</dbReference>
<name>A0ABQ7DSX1_BRACR</name>